<dbReference type="PROSITE" id="PS51192">
    <property type="entry name" value="HELICASE_ATP_BIND_1"/>
    <property type="match status" value="1"/>
</dbReference>
<dbReference type="Pfam" id="PF17191">
    <property type="entry name" value="RecG_wedge"/>
    <property type="match status" value="1"/>
</dbReference>
<dbReference type="SMART" id="SM00490">
    <property type="entry name" value="HELICc"/>
    <property type="match status" value="1"/>
</dbReference>
<evidence type="ECO:0000256" key="6">
    <source>
        <dbReference type="ARBA" id="ARBA00022806"/>
    </source>
</evidence>
<dbReference type="InterPro" id="IPR045562">
    <property type="entry name" value="RecG_dom3_C"/>
</dbReference>
<dbReference type="InterPro" id="IPR027417">
    <property type="entry name" value="P-loop_NTPase"/>
</dbReference>
<dbReference type="InterPro" id="IPR004609">
    <property type="entry name" value="ATP-dep_DNA_helicase_RecG"/>
</dbReference>
<dbReference type="InterPro" id="IPR001650">
    <property type="entry name" value="Helicase_C-like"/>
</dbReference>
<evidence type="ECO:0000259" key="16">
    <source>
        <dbReference type="PROSITE" id="PS51192"/>
    </source>
</evidence>
<keyword evidence="4 15" id="KW-0227">DNA damage</keyword>
<dbReference type="GO" id="GO:0016887">
    <property type="term" value="F:ATP hydrolysis activity"/>
    <property type="evidence" value="ECO:0007669"/>
    <property type="project" value="RHEA"/>
</dbReference>
<gene>
    <name evidence="18" type="ORF">MB2181_00700</name>
</gene>
<evidence type="ECO:0000256" key="9">
    <source>
        <dbReference type="ARBA" id="ARBA00023172"/>
    </source>
</evidence>
<dbReference type="CDD" id="cd17992">
    <property type="entry name" value="DEXHc_RecG"/>
    <property type="match status" value="1"/>
</dbReference>
<evidence type="ECO:0000259" key="17">
    <source>
        <dbReference type="PROSITE" id="PS51194"/>
    </source>
</evidence>
<dbReference type="Gene3D" id="2.40.50.140">
    <property type="entry name" value="Nucleic acid-binding proteins"/>
    <property type="match status" value="1"/>
</dbReference>
<evidence type="ECO:0000313" key="18">
    <source>
        <dbReference type="EMBL" id="EAV46547.1"/>
    </source>
</evidence>
<keyword evidence="19" id="KW-1185">Reference proteome</keyword>
<dbReference type="GO" id="GO:0006281">
    <property type="term" value="P:DNA repair"/>
    <property type="evidence" value="ECO:0007669"/>
    <property type="project" value="UniProtKB-UniRule"/>
</dbReference>
<dbReference type="InterPro" id="IPR047112">
    <property type="entry name" value="RecG/Mfd"/>
</dbReference>
<dbReference type="EMBL" id="AAUX01000001">
    <property type="protein sequence ID" value="EAV46547.1"/>
    <property type="molecule type" value="Genomic_DNA"/>
</dbReference>
<evidence type="ECO:0000313" key="19">
    <source>
        <dbReference type="Proteomes" id="UP000054262"/>
    </source>
</evidence>
<evidence type="ECO:0000256" key="1">
    <source>
        <dbReference type="ARBA" id="ARBA00007504"/>
    </source>
</evidence>
<evidence type="ECO:0000256" key="12">
    <source>
        <dbReference type="ARBA" id="ARBA00034617"/>
    </source>
</evidence>
<evidence type="ECO:0000256" key="5">
    <source>
        <dbReference type="ARBA" id="ARBA00022801"/>
    </source>
</evidence>
<keyword evidence="5 15" id="KW-0378">Hydrolase</keyword>
<keyword evidence="3 15" id="KW-0547">Nucleotide-binding</keyword>
<dbReference type="SUPFAM" id="SSF52540">
    <property type="entry name" value="P-loop containing nucleoside triphosphate hydrolases"/>
    <property type="match status" value="2"/>
</dbReference>
<dbReference type="Pfam" id="PF19833">
    <property type="entry name" value="RecG_dom3_C"/>
    <property type="match status" value="1"/>
</dbReference>
<evidence type="ECO:0000256" key="14">
    <source>
        <dbReference type="ARBA" id="ARBA00048988"/>
    </source>
</evidence>
<feature type="domain" description="Helicase ATP-binding" evidence="16">
    <location>
        <begin position="267"/>
        <end position="433"/>
    </location>
</feature>
<dbReference type="Pfam" id="PF00270">
    <property type="entry name" value="DEAD"/>
    <property type="match status" value="1"/>
</dbReference>
<dbReference type="NCBIfam" id="NF008165">
    <property type="entry name" value="PRK10917.1-3"/>
    <property type="match status" value="1"/>
</dbReference>
<name>A0P4T7_9PROT</name>
<dbReference type="Gene3D" id="3.40.50.300">
    <property type="entry name" value="P-loop containing nucleotide triphosphate hydrolases"/>
    <property type="match status" value="2"/>
</dbReference>
<evidence type="ECO:0000256" key="2">
    <source>
        <dbReference type="ARBA" id="ARBA00017846"/>
    </source>
</evidence>
<evidence type="ECO:0000256" key="7">
    <source>
        <dbReference type="ARBA" id="ARBA00022840"/>
    </source>
</evidence>
<keyword evidence="11" id="KW-0413">Isomerase</keyword>
<dbReference type="FunFam" id="3.40.50.300:FF:000391">
    <property type="entry name" value="ATP-dependent DNA helicase RecG"/>
    <property type="match status" value="1"/>
</dbReference>
<dbReference type="PANTHER" id="PTHR47964">
    <property type="entry name" value="ATP-DEPENDENT DNA HELICASE HOMOLOG RECG, CHLOROPLASTIC"/>
    <property type="match status" value="1"/>
</dbReference>
<protein>
    <recommendedName>
        <fullName evidence="2 15">ATP-dependent DNA helicase RecG</fullName>
        <ecNumber evidence="13 15">5.6.2.4</ecNumber>
    </recommendedName>
</protein>
<dbReference type="AlphaFoldDB" id="A0P4T7"/>
<dbReference type="InterPro" id="IPR011545">
    <property type="entry name" value="DEAD/DEAH_box_helicase_dom"/>
</dbReference>
<dbReference type="Proteomes" id="UP000054262">
    <property type="component" value="Unassembled WGS sequence"/>
</dbReference>
<dbReference type="CDD" id="cd04488">
    <property type="entry name" value="RecG_wedge_OBF"/>
    <property type="match status" value="1"/>
</dbReference>
<dbReference type="SMART" id="SM00487">
    <property type="entry name" value="DEXDc"/>
    <property type="match status" value="1"/>
</dbReference>
<dbReference type="InterPro" id="IPR012340">
    <property type="entry name" value="NA-bd_OB-fold"/>
</dbReference>
<organism evidence="18 19">
    <name type="scientific">Methylophilales bacterium HTCC2181</name>
    <dbReference type="NCBI Taxonomy" id="383631"/>
    <lineage>
        <taxon>Bacteria</taxon>
        <taxon>Pseudomonadati</taxon>
        <taxon>Pseudomonadota</taxon>
        <taxon>Betaproteobacteria</taxon>
        <taxon>Nitrosomonadales</taxon>
        <taxon>OM43 clade</taxon>
    </lineage>
</organism>
<dbReference type="EC" id="5.6.2.4" evidence="13 15"/>
<dbReference type="SUPFAM" id="SSF50249">
    <property type="entry name" value="Nucleic acid-binding proteins"/>
    <property type="match status" value="1"/>
</dbReference>
<dbReference type="NCBIfam" id="NF008163">
    <property type="entry name" value="PRK10917.1-1"/>
    <property type="match status" value="1"/>
</dbReference>
<evidence type="ECO:0000256" key="11">
    <source>
        <dbReference type="ARBA" id="ARBA00023235"/>
    </source>
</evidence>
<keyword evidence="8" id="KW-0238">DNA-binding</keyword>
<evidence type="ECO:0000256" key="10">
    <source>
        <dbReference type="ARBA" id="ARBA00023204"/>
    </source>
</evidence>
<dbReference type="GO" id="GO:0003677">
    <property type="term" value="F:DNA binding"/>
    <property type="evidence" value="ECO:0007669"/>
    <property type="project" value="UniProtKB-KW"/>
</dbReference>
<comment type="function">
    <text evidence="15">Plays a critical role in recombination and DNA repair. Helps process Holliday junction intermediates to mature products by catalyzing branch migration. Has replication fork regression activity, unwinds stalled or blocked replication forks to make a HJ that can be resolved. Has a DNA unwinding activity characteristic of a DNA helicase with 3'-5' polarity.</text>
</comment>
<dbReference type="GO" id="GO:0005524">
    <property type="term" value="F:ATP binding"/>
    <property type="evidence" value="ECO:0007669"/>
    <property type="project" value="UniProtKB-KW"/>
</dbReference>
<evidence type="ECO:0000256" key="13">
    <source>
        <dbReference type="ARBA" id="ARBA00034808"/>
    </source>
</evidence>
<dbReference type="PANTHER" id="PTHR47964:SF1">
    <property type="entry name" value="ATP-DEPENDENT DNA HELICASE HOMOLOG RECG, CHLOROPLASTIC"/>
    <property type="match status" value="1"/>
</dbReference>
<evidence type="ECO:0000256" key="4">
    <source>
        <dbReference type="ARBA" id="ARBA00022763"/>
    </source>
</evidence>
<evidence type="ECO:0000256" key="8">
    <source>
        <dbReference type="ARBA" id="ARBA00023125"/>
    </source>
</evidence>
<dbReference type="GO" id="GO:0043138">
    <property type="term" value="F:3'-5' DNA helicase activity"/>
    <property type="evidence" value="ECO:0007669"/>
    <property type="project" value="UniProtKB-EC"/>
</dbReference>
<reference evidence="18 19" key="1">
    <citation type="submission" date="2006-11" db="EMBL/GenBank/DDBJ databases">
        <authorList>
            <person name="Giovannoni S."/>
            <person name="Vergin K."/>
            <person name="Ferriera S."/>
            <person name="Johnson J."/>
            <person name="Kravitz S."/>
            <person name="Beeson K."/>
            <person name="Sutton G."/>
            <person name="Rogers Y.-H."/>
            <person name="Friedman R."/>
            <person name="Frazier M."/>
            <person name="Venter J.C."/>
        </authorList>
    </citation>
    <scope>NUCLEOTIDE SEQUENCE [LARGE SCALE GENOMIC DNA]</scope>
    <source>
        <strain evidence="18 19">HTCC2181</strain>
    </source>
</reference>
<keyword evidence="10 15" id="KW-0234">DNA repair</keyword>
<keyword evidence="9 15" id="KW-0233">DNA recombination</keyword>
<comment type="similarity">
    <text evidence="1 15">Belongs to the helicase family. RecG subfamily.</text>
</comment>
<dbReference type="Pfam" id="PF00271">
    <property type="entry name" value="Helicase_C"/>
    <property type="match status" value="1"/>
</dbReference>
<dbReference type="GO" id="GO:0006310">
    <property type="term" value="P:DNA recombination"/>
    <property type="evidence" value="ECO:0007669"/>
    <property type="project" value="UniProtKB-UniRule"/>
</dbReference>
<comment type="catalytic activity">
    <reaction evidence="14 15">
        <text>ATP + H2O = ADP + phosphate + H(+)</text>
        <dbReference type="Rhea" id="RHEA:13065"/>
        <dbReference type="ChEBI" id="CHEBI:15377"/>
        <dbReference type="ChEBI" id="CHEBI:15378"/>
        <dbReference type="ChEBI" id="CHEBI:30616"/>
        <dbReference type="ChEBI" id="CHEBI:43474"/>
        <dbReference type="ChEBI" id="CHEBI:456216"/>
        <dbReference type="EC" id="5.6.2.4"/>
    </reaction>
</comment>
<dbReference type="InterPro" id="IPR014001">
    <property type="entry name" value="Helicase_ATP-bd"/>
</dbReference>
<accession>A0P4T7</accession>
<sequence length="677" mass="77121">MLDSLFTENQISKLRKLGIKSLFDLLLHLPLKYLDKTQIDLIQDISPGGSYQIQGKVTYVKTAYQPRKNLTVVIEDATGSLQLRFLNFYSSQSRQFSEGVIVRAYGEVNPKSLIKEMIHPDYEIIVTDKPLPKCLTPIYALTRGLGQKSILNFVKKTFDQIAKKDTLLDHFPELNIKRNLPDLTKSLRELHMPSSTKPEDIDPYRKKLIYDELLAHQLFFRGLYHQQKNYIAKKIIFDRSLHDAFVSSLEFTLTGQQENCFNEIMSDLGCSFPMNRLLQGDVGSGKTVVATMAALQAIKNGGQVGFMAPTEILAEQHYIKLRDWLNPLNISVEFLSGSISAPEKKIIYERLVEGRIDLLVGTHALIQDKVRFKSLALYIIDEQHRFGVEQRLQIRSNNKTRAHEEAHQLMMSATPIPRTLSMSYFADMDISTINELPPGRQPIKTKLISDSRRNDLLTIIQKHCNEGNQVYWVCPLIEESEVLQLETVENTFQQLSSFFKSQTIALIHGKMKQSEKETIMQTFKAGHTQILVATTVIEVGVDVPNATMMIIENAERMGLSQLHQLRGRVGRGSKQSTCILFYGKKLTDTAKDRLRIIYENTDGFKISEEDLKLRGPGEFLGLKQSGLPSLKIANINKDDDLLALAKSDAEYLLTTKHNDIQSHLQRWISDYQEITRT</sequence>
<keyword evidence="7 15" id="KW-0067">ATP-binding</keyword>
<proteinExistence type="inferred from homology"/>
<evidence type="ECO:0000256" key="15">
    <source>
        <dbReference type="RuleBase" id="RU363016"/>
    </source>
</evidence>
<evidence type="ECO:0000256" key="3">
    <source>
        <dbReference type="ARBA" id="ARBA00022741"/>
    </source>
</evidence>
<dbReference type="PROSITE" id="PS51194">
    <property type="entry name" value="HELICASE_CTER"/>
    <property type="match status" value="1"/>
</dbReference>
<comment type="catalytic activity">
    <reaction evidence="12 15">
        <text>Couples ATP hydrolysis with the unwinding of duplex DNA by translocating in the 3'-5' direction.</text>
        <dbReference type="EC" id="5.6.2.4"/>
    </reaction>
</comment>
<feature type="domain" description="Helicase C-terminal" evidence="17">
    <location>
        <begin position="455"/>
        <end position="617"/>
    </location>
</feature>
<dbReference type="NCBIfam" id="TIGR00643">
    <property type="entry name" value="recG"/>
    <property type="match status" value="1"/>
</dbReference>
<comment type="caution">
    <text evidence="18">The sequence shown here is derived from an EMBL/GenBank/DDBJ whole genome shotgun (WGS) entry which is preliminary data.</text>
</comment>
<dbReference type="InterPro" id="IPR033454">
    <property type="entry name" value="RecG_wedge"/>
</dbReference>
<dbReference type="NCBIfam" id="NF008168">
    <property type="entry name" value="PRK10917.2-2"/>
    <property type="match status" value="1"/>
</dbReference>
<keyword evidence="6 15" id="KW-0347">Helicase</keyword>